<dbReference type="KEGG" id="tpaf:A3L08_02850"/>
<keyword evidence="4" id="KW-1185">Reference proteome</keyword>
<accession>A0A218PA28</accession>
<feature type="transmembrane region" description="Helical" evidence="1">
    <location>
        <begin position="7"/>
        <end position="25"/>
    </location>
</feature>
<dbReference type="AlphaFoldDB" id="A0A218PA28"/>
<evidence type="ECO:0000256" key="1">
    <source>
        <dbReference type="SAM" id="Phobius"/>
    </source>
</evidence>
<dbReference type="EMBL" id="CP015102">
    <property type="protein sequence ID" value="ASJ07628.1"/>
    <property type="molecule type" value="Genomic_DNA"/>
</dbReference>
<dbReference type="InterPro" id="IPR008553">
    <property type="entry name" value="DUF835"/>
</dbReference>
<dbReference type="PANTHER" id="PTHR33531">
    <property type="entry name" value="RUBRERYTHRIN SUBFAMILY"/>
    <property type="match status" value="1"/>
</dbReference>
<keyword evidence="1" id="KW-0472">Membrane</keyword>
<dbReference type="PANTHER" id="PTHR33531:SF7">
    <property type="entry name" value="HYPOTHETICAL MEMBRANE PROTEIN, CONSERVED"/>
    <property type="match status" value="1"/>
</dbReference>
<dbReference type="Pfam" id="PF05763">
    <property type="entry name" value="DUF835"/>
    <property type="match status" value="1"/>
</dbReference>
<feature type="transmembrane region" description="Helical" evidence="1">
    <location>
        <begin position="45"/>
        <end position="63"/>
    </location>
</feature>
<keyword evidence="1" id="KW-1133">Transmembrane helix</keyword>
<name>A0A218PA28_9EURY</name>
<proteinExistence type="predicted"/>
<feature type="domain" description="DUF835" evidence="2">
    <location>
        <begin position="125"/>
        <end position="241"/>
    </location>
</feature>
<evidence type="ECO:0000313" key="4">
    <source>
        <dbReference type="Proteomes" id="UP000197418"/>
    </source>
</evidence>
<evidence type="ECO:0000259" key="2">
    <source>
        <dbReference type="Pfam" id="PF05763"/>
    </source>
</evidence>
<dbReference type="Proteomes" id="UP000197418">
    <property type="component" value="Chromosome"/>
</dbReference>
<evidence type="ECO:0000313" key="3">
    <source>
        <dbReference type="EMBL" id="ASJ07628.1"/>
    </source>
</evidence>
<dbReference type="OrthoDB" id="86314at2157"/>
<gene>
    <name evidence="3" type="ORF">A3L08_02850</name>
</gene>
<reference evidence="3 4" key="1">
    <citation type="submission" date="2016-04" db="EMBL/GenBank/DDBJ databases">
        <title>Complete genome sequence of Thermococcus pacificus type strain P4.</title>
        <authorList>
            <person name="Oger P.M."/>
        </authorList>
    </citation>
    <scope>NUCLEOTIDE SEQUENCE [LARGE SCALE GENOMIC DNA]</scope>
    <source>
        <strain evidence="3 4">P-4</strain>
    </source>
</reference>
<organism evidence="3 4">
    <name type="scientific">Thermococcus pacificus</name>
    <dbReference type="NCBI Taxonomy" id="71998"/>
    <lineage>
        <taxon>Archaea</taxon>
        <taxon>Methanobacteriati</taxon>
        <taxon>Methanobacteriota</taxon>
        <taxon>Thermococci</taxon>
        <taxon>Thermococcales</taxon>
        <taxon>Thermococcaceae</taxon>
        <taxon>Thermococcus</taxon>
    </lineage>
</organism>
<feature type="transmembrane region" description="Helical" evidence="1">
    <location>
        <begin position="70"/>
        <end position="88"/>
    </location>
</feature>
<keyword evidence="1" id="KW-0812">Transmembrane</keyword>
<sequence>MELTLKLGLEIVKLGIITLALFVFYRNRALFEVSLPQSLLRKFTYVTTIFWLGFLVDVINDVYPTSFTKLLDDIIICLALLLGTYYLIDHMRRARVAVEPSKVLKGTPSLEKGAYLADTTDIDSILKLLAGKRVIALTRTPGIFKERGIPYLWLSKVEGENSIDPRRLPAILHHLISTADENTAVIIDGVEYLILENGFENVLKFLTALKDHLLLKGALLIVVVSPEALDSRQFSHLRREFEELDVKRLKKESK</sequence>
<protein>
    <recommendedName>
        <fullName evidence="2">DUF835 domain-containing protein</fullName>
    </recommendedName>
</protein>